<protein>
    <submittedName>
        <fullName evidence="1">Uncharacterized protein</fullName>
    </submittedName>
</protein>
<organism evidence="1">
    <name type="scientific">Rhizophora mucronata</name>
    <name type="common">Asiatic mangrove</name>
    <dbReference type="NCBI Taxonomy" id="61149"/>
    <lineage>
        <taxon>Eukaryota</taxon>
        <taxon>Viridiplantae</taxon>
        <taxon>Streptophyta</taxon>
        <taxon>Embryophyta</taxon>
        <taxon>Tracheophyta</taxon>
        <taxon>Spermatophyta</taxon>
        <taxon>Magnoliopsida</taxon>
        <taxon>eudicotyledons</taxon>
        <taxon>Gunneridae</taxon>
        <taxon>Pentapetalae</taxon>
        <taxon>rosids</taxon>
        <taxon>fabids</taxon>
        <taxon>Malpighiales</taxon>
        <taxon>Rhizophoraceae</taxon>
        <taxon>Rhizophora</taxon>
    </lineage>
</organism>
<dbReference type="EMBL" id="GGEC01087184">
    <property type="protein sequence ID" value="MBX67668.1"/>
    <property type="molecule type" value="Transcribed_RNA"/>
</dbReference>
<proteinExistence type="predicted"/>
<reference evidence="1" key="1">
    <citation type="submission" date="2018-02" db="EMBL/GenBank/DDBJ databases">
        <title>Rhizophora mucronata_Transcriptome.</title>
        <authorList>
            <person name="Meera S.P."/>
            <person name="Sreeshan A."/>
            <person name="Augustine A."/>
        </authorList>
    </citation>
    <scope>NUCLEOTIDE SEQUENCE</scope>
    <source>
        <tissue evidence="1">Leaf</tissue>
    </source>
</reference>
<name>A0A2P2QL11_RHIMU</name>
<evidence type="ECO:0000313" key="1">
    <source>
        <dbReference type="EMBL" id="MBX67668.1"/>
    </source>
</evidence>
<dbReference type="AlphaFoldDB" id="A0A2P2QL11"/>
<accession>A0A2P2QL11</accession>
<sequence>MEALNFQITPPKFCEKRITKTKVGEEGKARVEFHQQIKETIIISNPKTAKSKPR</sequence>